<dbReference type="AlphaFoldDB" id="W0PKQ6"/>
<evidence type="ECO:0000313" key="2">
    <source>
        <dbReference type="Proteomes" id="UP000019095"/>
    </source>
</evidence>
<dbReference type="OrthoDB" id="8966985at2"/>
<dbReference type="HOGENOM" id="CLU_136210_0_0_4"/>
<sequence length="175" mass="20933">MKKVGFTGGALVVELGYSRDMLFFFDCLKFVCERQYPERNWILLTERLFKYYVRRNEVDETNELMQEAYDIFSKTSTKSVDFSEIIQDSWASELNISLKTLSDVFSRYFSAFFECYESAKLMYDEFKSYPDYQYEPIRIVLTSMPEHLDDMHRELIQYDALAREDSPFWLDSEGQ</sequence>
<proteinExistence type="predicted"/>
<dbReference type="Proteomes" id="UP000019095">
    <property type="component" value="Chromosome"/>
</dbReference>
<accession>W0PKQ6</accession>
<protein>
    <submittedName>
        <fullName evidence="1">Uncharacterized protein</fullName>
    </submittedName>
</protein>
<dbReference type="eggNOG" id="ENOG503333F">
    <property type="taxonomic scope" value="Bacteria"/>
</dbReference>
<name>W0PKQ6_ADVMD</name>
<gene>
    <name evidence="1" type="ORF">MIM_c35180</name>
</gene>
<dbReference type="EMBL" id="CP003915">
    <property type="protein sequence ID" value="AHG65578.1"/>
    <property type="molecule type" value="Genomic_DNA"/>
</dbReference>
<evidence type="ECO:0000313" key="1">
    <source>
        <dbReference type="EMBL" id="AHG65578.1"/>
    </source>
</evidence>
<organism evidence="1 2">
    <name type="scientific">Advenella mimigardefordensis (strain DSM 17166 / LMG 22922 / DPN7)</name>
    <dbReference type="NCBI Taxonomy" id="1247726"/>
    <lineage>
        <taxon>Bacteria</taxon>
        <taxon>Pseudomonadati</taxon>
        <taxon>Pseudomonadota</taxon>
        <taxon>Betaproteobacteria</taxon>
        <taxon>Burkholderiales</taxon>
        <taxon>Alcaligenaceae</taxon>
    </lineage>
</organism>
<dbReference type="KEGG" id="amim:MIM_c35180"/>
<reference evidence="1 2" key="1">
    <citation type="journal article" date="2014" name="Microbiology">
        <title>Unravelling the complete genome sequence of Advenella mimigardefordensis strain DPN7T and novel insights in the catabolism of the xenobiotic polythioester precursor 3,3'-dithiodipropionate.</title>
        <authorList>
            <person name="Wubbeler J.H."/>
            <person name="Hiessl S."/>
            <person name="Schuldes J."/>
            <person name="Thurmer A."/>
            <person name="Daniel R."/>
            <person name="Steinbuchel A."/>
        </authorList>
    </citation>
    <scope>NUCLEOTIDE SEQUENCE [LARGE SCALE GENOMIC DNA]</scope>
    <source>
        <strain evidence="2">DSM 17166 / LMG 22922 / DPN7</strain>
    </source>
</reference>
<keyword evidence="2" id="KW-1185">Reference proteome</keyword>
<dbReference type="RefSeq" id="WP_025374265.1">
    <property type="nucleotide sequence ID" value="NZ_CP003915.1"/>
</dbReference>